<dbReference type="Proteomes" id="UP001303899">
    <property type="component" value="Unassembled WGS sequence"/>
</dbReference>
<sequence length="121" mass="13880">METKIQIKPITNEQEFAEANELIEVLLECPEGSEEEKILEAITILASEYEKKHFPIPKPNPIEVIKYRMLELDLNQKDVAKYFGGENRVSEVLNGKRQLSLKMIRNLHKNLGISANTLISM</sequence>
<keyword evidence="3" id="KW-1185">Reference proteome</keyword>
<gene>
    <name evidence="2" type="ORF">VB776_13100</name>
</gene>
<dbReference type="SUPFAM" id="SSF47413">
    <property type="entry name" value="lambda repressor-like DNA-binding domains"/>
    <property type="match status" value="1"/>
</dbReference>
<dbReference type="Pfam" id="PF01381">
    <property type="entry name" value="HTH_3"/>
    <property type="match status" value="1"/>
</dbReference>
<name>A0ABU5S5U9_9BACT</name>
<dbReference type="InterPro" id="IPR039060">
    <property type="entry name" value="Antitox_HigA"/>
</dbReference>
<protein>
    <submittedName>
        <fullName evidence="2">Helix-turn-helix domain-containing protein</fullName>
    </submittedName>
</protein>
<dbReference type="SMART" id="SM00530">
    <property type="entry name" value="HTH_XRE"/>
    <property type="match status" value="1"/>
</dbReference>
<dbReference type="RefSeq" id="WP_323330345.1">
    <property type="nucleotide sequence ID" value="NZ_JAYGIL010000014.1"/>
</dbReference>
<dbReference type="Gene3D" id="1.10.260.40">
    <property type="entry name" value="lambda repressor-like DNA-binding domains"/>
    <property type="match status" value="1"/>
</dbReference>
<dbReference type="InterPro" id="IPR001387">
    <property type="entry name" value="Cro/C1-type_HTH"/>
</dbReference>
<evidence type="ECO:0000313" key="3">
    <source>
        <dbReference type="Proteomes" id="UP001303899"/>
    </source>
</evidence>
<proteinExistence type="predicted"/>
<dbReference type="InterPro" id="IPR010982">
    <property type="entry name" value="Lambda_DNA-bd_dom_sf"/>
</dbReference>
<dbReference type="EMBL" id="JAYGIL010000014">
    <property type="protein sequence ID" value="MEA5403858.1"/>
    <property type="molecule type" value="Genomic_DNA"/>
</dbReference>
<feature type="domain" description="HTH cro/C1-type" evidence="1">
    <location>
        <begin position="65"/>
        <end position="118"/>
    </location>
</feature>
<comment type="caution">
    <text evidence="2">The sequence shown here is derived from an EMBL/GenBank/DDBJ whole genome shotgun (WGS) entry which is preliminary data.</text>
</comment>
<dbReference type="CDD" id="cd00093">
    <property type="entry name" value="HTH_XRE"/>
    <property type="match status" value="1"/>
</dbReference>
<reference evidence="2 3" key="1">
    <citation type="submission" date="2023-12" db="EMBL/GenBank/DDBJ databases">
        <title>Novel species of the genus Arcicella isolated from rivers.</title>
        <authorList>
            <person name="Lu H."/>
        </authorList>
    </citation>
    <scope>NUCLEOTIDE SEQUENCE [LARGE SCALE GENOMIC DNA]</scope>
    <source>
        <strain evidence="2 3">DC2W</strain>
    </source>
</reference>
<organism evidence="2 3">
    <name type="scientific">Arcicella gelida</name>
    <dbReference type="NCBI Taxonomy" id="2984195"/>
    <lineage>
        <taxon>Bacteria</taxon>
        <taxon>Pseudomonadati</taxon>
        <taxon>Bacteroidota</taxon>
        <taxon>Cytophagia</taxon>
        <taxon>Cytophagales</taxon>
        <taxon>Flectobacillaceae</taxon>
        <taxon>Arcicella</taxon>
    </lineage>
</organism>
<dbReference type="PANTHER" id="PTHR40455">
    <property type="entry name" value="ANTITOXIN HIGA"/>
    <property type="match status" value="1"/>
</dbReference>
<evidence type="ECO:0000259" key="1">
    <source>
        <dbReference type="PROSITE" id="PS50943"/>
    </source>
</evidence>
<evidence type="ECO:0000313" key="2">
    <source>
        <dbReference type="EMBL" id="MEA5403858.1"/>
    </source>
</evidence>
<dbReference type="PANTHER" id="PTHR40455:SF1">
    <property type="entry name" value="ANTITOXIN HIGA"/>
    <property type="match status" value="1"/>
</dbReference>
<accession>A0ABU5S5U9</accession>
<dbReference type="PROSITE" id="PS50943">
    <property type="entry name" value="HTH_CROC1"/>
    <property type="match status" value="1"/>
</dbReference>